<dbReference type="Proteomes" id="UP000059680">
    <property type="component" value="Chromosome 4"/>
</dbReference>
<feature type="region of interest" description="Disordered" evidence="1">
    <location>
        <begin position="281"/>
        <end position="304"/>
    </location>
</feature>
<dbReference type="GO" id="GO:0071782">
    <property type="term" value="C:endoplasmic reticulum tubular network"/>
    <property type="evidence" value="ECO:0000318"/>
    <property type="project" value="GO_Central"/>
</dbReference>
<proteinExistence type="predicted"/>
<dbReference type="FunCoup" id="A0A0P0WCX1">
    <property type="interactions" value="1134"/>
</dbReference>
<sequence length="332" mass="35384">MASTAEVAAAAASASAAAAAAETKGKGEEGKRKGMGDTGDDLAGSVFAGRGDDYERWLQYLSKEEAAVHARLRRSPAVASATSSSSPSSARYCVPCVLSLRFRFTDGYSECWILLVVEFASVVEQKDQKLLERLREERKAKIDELKERTNYYLTQKLIQKYDLDPAAKAAAASVLATKLGADSGLKARSSASEVIPSNGLRNRKHTKAKGSSTGNAADDHNTGQVSEAVGDHLEAMEPSRVVGHYQSSGLARKEDFPHVTYCCPHCHALNMSNQTIGRWSGSNSGQLTSSAQVSGTNPVADNELGNQTEGQEIYVEENSGEGQGIYVEANSG</sequence>
<evidence type="ECO:0000256" key="1">
    <source>
        <dbReference type="SAM" id="MobiDB-lite"/>
    </source>
</evidence>
<dbReference type="PANTHER" id="PTHR22166:SF12">
    <property type="entry name" value="ENDOPLASMIC RETICULUM JUNCTION FORMATION PROTEIN LUNAPARK"/>
    <property type="match status" value="1"/>
</dbReference>
<dbReference type="PaxDb" id="39947-A0A0P0WCX1"/>
<dbReference type="PANTHER" id="PTHR22166">
    <property type="entry name" value="ENDOPLASMIC RETICULUM JUNCTION FORMATION PROTEIN LUNAPARK"/>
    <property type="match status" value="1"/>
</dbReference>
<reference evidence="2 3" key="2">
    <citation type="journal article" date="2013" name="Plant Cell Physiol.">
        <title>Rice Annotation Project Database (RAP-DB): an integrative and interactive database for rice genomics.</title>
        <authorList>
            <person name="Sakai H."/>
            <person name="Lee S.S."/>
            <person name="Tanaka T."/>
            <person name="Numa H."/>
            <person name="Kim J."/>
            <person name="Kawahara Y."/>
            <person name="Wakimoto H."/>
            <person name="Yang C.C."/>
            <person name="Iwamoto M."/>
            <person name="Abe T."/>
            <person name="Yamada Y."/>
            <person name="Muto A."/>
            <person name="Inokuchi H."/>
            <person name="Ikemura T."/>
            <person name="Matsumoto T."/>
            <person name="Sasaki T."/>
            <person name="Itoh T."/>
        </authorList>
    </citation>
    <scope>NUCLEOTIDE SEQUENCE [LARGE SCALE GENOMIC DNA]</scope>
    <source>
        <strain evidence="3">cv. Nipponbare</strain>
    </source>
</reference>
<dbReference type="EMBL" id="AP014960">
    <property type="protein sequence ID" value="BAS90135.1"/>
    <property type="molecule type" value="Genomic_DNA"/>
</dbReference>
<dbReference type="GO" id="GO:0071786">
    <property type="term" value="P:endoplasmic reticulum tubular network organization"/>
    <property type="evidence" value="ECO:0000318"/>
    <property type="project" value="GO_Central"/>
</dbReference>
<dbReference type="SMR" id="A0A0P0WCX1"/>
<reference evidence="2 3" key="3">
    <citation type="journal article" date="2013" name="Rice">
        <title>Improvement of the Oryza sativa Nipponbare reference genome using next generation sequence and optical map data.</title>
        <authorList>
            <person name="Kawahara Y."/>
            <person name="de la Bastide M."/>
            <person name="Hamilton J.P."/>
            <person name="Kanamori H."/>
            <person name="McCombie W.R."/>
            <person name="Ouyang S."/>
            <person name="Schwartz D.C."/>
            <person name="Tanaka T."/>
            <person name="Wu J."/>
            <person name="Zhou S."/>
            <person name="Childs K.L."/>
            <person name="Davidson R.M."/>
            <person name="Lin H."/>
            <person name="Quesada-Ocampo L."/>
            <person name="Vaillancourt B."/>
            <person name="Sakai H."/>
            <person name="Lee S.S."/>
            <person name="Kim J."/>
            <person name="Numa H."/>
            <person name="Itoh T."/>
            <person name="Buell C.R."/>
            <person name="Matsumoto T."/>
        </authorList>
    </citation>
    <scope>NUCLEOTIDE SEQUENCE [LARGE SCALE GENOMIC DNA]</scope>
    <source>
        <strain evidence="3">cv. Nipponbare</strain>
    </source>
</reference>
<dbReference type="InParanoid" id="A0A0P0WCX1"/>
<name>A0A0P0WCX1_ORYSJ</name>
<dbReference type="InterPro" id="IPR040115">
    <property type="entry name" value="Lnp"/>
</dbReference>
<dbReference type="STRING" id="39947.A0A0P0WCX1"/>
<dbReference type="AlphaFoldDB" id="A0A0P0WCX1"/>
<gene>
    <name evidence="2" type="ordered locus">Os04g0522750</name>
    <name evidence="2" type="ORF">OSNPB_040522750</name>
</gene>
<feature type="region of interest" description="Disordered" evidence="1">
    <location>
        <begin position="191"/>
        <end position="223"/>
    </location>
</feature>
<accession>A0A0P0WCX1</accession>
<organism evidence="2 3">
    <name type="scientific">Oryza sativa subsp. japonica</name>
    <name type="common">Rice</name>
    <dbReference type="NCBI Taxonomy" id="39947"/>
    <lineage>
        <taxon>Eukaryota</taxon>
        <taxon>Viridiplantae</taxon>
        <taxon>Streptophyta</taxon>
        <taxon>Embryophyta</taxon>
        <taxon>Tracheophyta</taxon>
        <taxon>Spermatophyta</taxon>
        <taxon>Magnoliopsida</taxon>
        <taxon>Liliopsida</taxon>
        <taxon>Poales</taxon>
        <taxon>Poaceae</taxon>
        <taxon>BOP clade</taxon>
        <taxon>Oryzoideae</taxon>
        <taxon>Oryzeae</taxon>
        <taxon>Oryzinae</taxon>
        <taxon>Oryza</taxon>
        <taxon>Oryza sativa</taxon>
    </lineage>
</organism>
<reference evidence="3" key="1">
    <citation type="journal article" date="2005" name="Nature">
        <title>The map-based sequence of the rice genome.</title>
        <authorList>
            <consortium name="International rice genome sequencing project (IRGSP)"/>
            <person name="Matsumoto T."/>
            <person name="Wu J."/>
            <person name="Kanamori H."/>
            <person name="Katayose Y."/>
            <person name="Fujisawa M."/>
            <person name="Namiki N."/>
            <person name="Mizuno H."/>
            <person name="Yamamoto K."/>
            <person name="Antonio B.A."/>
            <person name="Baba T."/>
            <person name="Sakata K."/>
            <person name="Nagamura Y."/>
            <person name="Aoki H."/>
            <person name="Arikawa K."/>
            <person name="Arita K."/>
            <person name="Bito T."/>
            <person name="Chiden Y."/>
            <person name="Fujitsuka N."/>
            <person name="Fukunaka R."/>
            <person name="Hamada M."/>
            <person name="Harada C."/>
            <person name="Hayashi A."/>
            <person name="Hijishita S."/>
            <person name="Honda M."/>
            <person name="Hosokawa S."/>
            <person name="Ichikawa Y."/>
            <person name="Idonuma A."/>
            <person name="Iijima M."/>
            <person name="Ikeda M."/>
            <person name="Ikeno M."/>
            <person name="Ito K."/>
            <person name="Ito S."/>
            <person name="Ito T."/>
            <person name="Ito Y."/>
            <person name="Ito Y."/>
            <person name="Iwabuchi A."/>
            <person name="Kamiya K."/>
            <person name="Karasawa W."/>
            <person name="Kurita K."/>
            <person name="Katagiri S."/>
            <person name="Kikuta A."/>
            <person name="Kobayashi H."/>
            <person name="Kobayashi N."/>
            <person name="Machita K."/>
            <person name="Maehara T."/>
            <person name="Masukawa M."/>
            <person name="Mizubayashi T."/>
            <person name="Mukai Y."/>
            <person name="Nagasaki H."/>
            <person name="Nagata Y."/>
            <person name="Naito S."/>
            <person name="Nakashima M."/>
            <person name="Nakama Y."/>
            <person name="Nakamichi Y."/>
            <person name="Nakamura M."/>
            <person name="Meguro A."/>
            <person name="Negishi M."/>
            <person name="Ohta I."/>
            <person name="Ohta T."/>
            <person name="Okamoto M."/>
            <person name="Ono N."/>
            <person name="Saji S."/>
            <person name="Sakaguchi M."/>
            <person name="Sakai K."/>
            <person name="Shibata M."/>
            <person name="Shimokawa T."/>
            <person name="Song J."/>
            <person name="Takazaki Y."/>
            <person name="Terasawa K."/>
            <person name="Tsugane M."/>
            <person name="Tsuji K."/>
            <person name="Ueda S."/>
            <person name="Waki K."/>
            <person name="Yamagata H."/>
            <person name="Yamamoto M."/>
            <person name="Yamamoto S."/>
            <person name="Yamane H."/>
            <person name="Yoshiki S."/>
            <person name="Yoshihara R."/>
            <person name="Yukawa K."/>
            <person name="Zhong H."/>
            <person name="Yano M."/>
            <person name="Yuan Q."/>
            <person name="Ouyang S."/>
            <person name="Liu J."/>
            <person name="Jones K.M."/>
            <person name="Gansberger K."/>
            <person name="Moffat K."/>
            <person name="Hill J."/>
            <person name="Bera J."/>
            <person name="Fadrosh D."/>
            <person name="Jin S."/>
            <person name="Johri S."/>
            <person name="Kim M."/>
            <person name="Overton L."/>
            <person name="Reardon M."/>
            <person name="Tsitrin T."/>
            <person name="Vuong H."/>
            <person name="Weaver B."/>
            <person name="Ciecko A."/>
            <person name="Tallon L."/>
            <person name="Jackson J."/>
            <person name="Pai G."/>
            <person name="Aken S.V."/>
            <person name="Utterback T."/>
            <person name="Reidmuller S."/>
            <person name="Feldblyum T."/>
            <person name="Hsiao J."/>
            <person name="Zismann V."/>
            <person name="Iobst S."/>
            <person name="de Vazeille A.R."/>
            <person name="Buell C.R."/>
            <person name="Ying K."/>
            <person name="Li Y."/>
            <person name="Lu T."/>
            <person name="Huang Y."/>
            <person name="Zhao Q."/>
            <person name="Feng Q."/>
            <person name="Zhang L."/>
            <person name="Zhu J."/>
            <person name="Weng Q."/>
            <person name="Mu J."/>
            <person name="Lu Y."/>
            <person name="Fan D."/>
            <person name="Liu Y."/>
            <person name="Guan J."/>
            <person name="Zhang Y."/>
            <person name="Yu S."/>
            <person name="Liu X."/>
            <person name="Zhang Y."/>
            <person name="Hong G."/>
            <person name="Han B."/>
            <person name="Choisne N."/>
            <person name="Demange N."/>
            <person name="Orjeda G."/>
            <person name="Samain S."/>
            <person name="Cattolico L."/>
            <person name="Pelletier E."/>
            <person name="Couloux A."/>
            <person name="Segurens B."/>
            <person name="Wincker P."/>
            <person name="D'Hont A."/>
            <person name="Scarpelli C."/>
            <person name="Weissenbach J."/>
            <person name="Salanoubat M."/>
            <person name="Quetier F."/>
            <person name="Yu Y."/>
            <person name="Kim H.R."/>
            <person name="Rambo T."/>
            <person name="Currie J."/>
            <person name="Collura K."/>
            <person name="Luo M."/>
            <person name="Yang T."/>
            <person name="Ammiraju J.S.S."/>
            <person name="Engler F."/>
            <person name="Soderlund C."/>
            <person name="Wing R.A."/>
            <person name="Palmer L.E."/>
            <person name="de la Bastide M."/>
            <person name="Spiegel L."/>
            <person name="Nascimento L."/>
            <person name="Zutavern T."/>
            <person name="O'Shaughnessy A."/>
            <person name="Dike S."/>
            <person name="Dedhia N."/>
            <person name="Preston R."/>
            <person name="Balija V."/>
            <person name="McCombie W.R."/>
            <person name="Chow T."/>
            <person name="Chen H."/>
            <person name="Chung M."/>
            <person name="Chen C."/>
            <person name="Shaw J."/>
            <person name="Wu H."/>
            <person name="Hsiao K."/>
            <person name="Chao Y."/>
            <person name="Chu M."/>
            <person name="Cheng C."/>
            <person name="Hour A."/>
            <person name="Lee P."/>
            <person name="Lin S."/>
            <person name="Lin Y."/>
            <person name="Liou J."/>
            <person name="Liu S."/>
            <person name="Hsing Y."/>
            <person name="Raghuvanshi S."/>
            <person name="Mohanty A."/>
            <person name="Bharti A.K."/>
            <person name="Gaur A."/>
            <person name="Gupta V."/>
            <person name="Kumar D."/>
            <person name="Ravi V."/>
            <person name="Vij S."/>
            <person name="Kapur A."/>
            <person name="Khurana P."/>
            <person name="Khurana P."/>
            <person name="Khurana J.P."/>
            <person name="Tyagi A.K."/>
            <person name="Gaikwad K."/>
            <person name="Singh A."/>
            <person name="Dalal V."/>
            <person name="Srivastava S."/>
            <person name="Dixit A."/>
            <person name="Pal A.K."/>
            <person name="Ghazi I.A."/>
            <person name="Yadav M."/>
            <person name="Pandit A."/>
            <person name="Bhargava A."/>
            <person name="Sureshbabu K."/>
            <person name="Batra K."/>
            <person name="Sharma T.R."/>
            <person name="Mohapatra T."/>
            <person name="Singh N.K."/>
            <person name="Messing J."/>
            <person name="Nelson A.B."/>
            <person name="Fuks G."/>
            <person name="Kavchok S."/>
            <person name="Keizer G."/>
            <person name="Linton E."/>
            <person name="Llaca V."/>
            <person name="Song R."/>
            <person name="Tanyolac B."/>
            <person name="Young S."/>
            <person name="Ho-Il K."/>
            <person name="Hahn J.H."/>
            <person name="Sangsakoo G."/>
            <person name="Vanavichit A."/>
            <person name="de Mattos Luiz.A.T."/>
            <person name="Zimmer P.D."/>
            <person name="Malone G."/>
            <person name="Dellagostin O."/>
            <person name="de Oliveira A.C."/>
            <person name="Bevan M."/>
            <person name="Bancroft I."/>
            <person name="Minx P."/>
            <person name="Cordum H."/>
            <person name="Wilson R."/>
            <person name="Cheng Z."/>
            <person name="Jin W."/>
            <person name="Jiang J."/>
            <person name="Leong S.A."/>
            <person name="Iwama H."/>
            <person name="Gojobori T."/>
            <person name="Itoh T."/>
            <person name="Niimura Y."/>
            <person name="Fujii Y."/>
            <person name="Habara T."/>
            <person name="Sakai H."/>
            <person name="Sato Y."/>
            <person name="Wilson G."/>
            <person name="Kumar K."/>
            <person name="McCouch S."/>
            <person name="Juretic N."/>
            <person name="Hoen D."/>
            <person name="Wright S."/>
            <person name="Bruskiewich R."/>
            <person name="Bureau T."/>
            <person name="Miyao A."/>
            <person name="Hirochika H."/>
            <person name="Nishikawa T."/>
            <person name="Kadowaki K."/>
            <person name="Sugiura M."/>
            <person name="Burr B."/>
            <person name="Sasaki T."/>
        </authorList>
    </citation>
    <scope>NUCLEOTIDE SEQUENCE [LARGE SCALE GENOMIC DNA]</scope>
    <source>
        <strain evidence="3">cv. Nipponbare</strain>
    </source>
</reference>
<protein>
    <submittedName>
        <fullName evidence="2">Os04g0522750 protein</fullName>
    </submittedName>
</protein>
<evidence type="ECO:0000313" key="3">
    <source>
        <dbReference type="Proteomes" id="UP000059680"/>
    </source>
</evidence>
<evidence type="ECO:0000313" key="2">
    <source>
        <dbReference type="EMBL" id="BAS90135.1"/>
    </source>
</evidence>
<keyword evidence="3" id="KW-1185">Reference proteome</keyword>